<name>A0ABM1QKX3_CAMSA</name>
<accession>A0ABM1QKX3</accession>
<dbReference type="SMART" id="SM01076">
    <property type="entry name" value="CG-1"/>
    <property type="match status" value="2"/>
</dbReference>
<dbReference type="RefSeq" id="XP_019087411.1">
    <property type="nucleotide sequence ID" value="XM_019231866.1"/>
</dbReference>
<evidence type="ECO:0000256" key="3">
    <source>
        <dbReference type="ARBA" id="ARBA00023242"/>
    </source>
</evidence>
<organism evidence="5 6">
    <name type="scientific">Camelina sativa</name>
    <name type="common">False flax</name>
    <name type="synonym">Myagrum sativum</name>
    <dbReference type="NCBI Taxonomy" id="90675"/>
    <lineage>
        <taxon>Eukaryota</taxon>
        <taxon>Viridiplantae</taxon>
        <taxon>Streptophyta</taxon>
        <taxon>Embryophyta</taxon>
        <taxon>Tracheophyta</taxon>
        <taxon>Spermatophyta</taxon>
        <taxon>Magnoliopsida</taxon>
        <taxon>eudicotyledons</taxon>
        <taxon>Gunneridae</taxon>
        <taxon>Pentapetalae</taxon>
        <taxon>rosids</taxon>
        <taxon>malvids</taxon>
        <taxon>Brassicales</taxon>
        <taxon>Brassicaceae</taxon>
        <taxon>Camelineae</taxon>
        <taxon>Camelina</taxon>
    </lineage>
</organism>
<evidence type="ECO:0000259" key="4">
    <source>
        <dbReference type="PROSITE" id="PS51437"/>
    </source>
</evidence>
<dbReference type="InterPro" id="IPR005559">
    <property type="entry name" value="CG-1_dom"/>
</dbReference>
<dbReference type="GeneID" id="104723510"/>
<feature type="domain" description="CG-1" evidence="4">
    <location>
        <begin position="189"/>
        <end position="315"/>
    </location>
</feature>
<evidence type="ECO:0000313" key="5">
    <source>
        <dbReference type="Proteomes" id="UP000694864"/>
    </source>
</evidence>
<keyword evidence="3" id="KW-0539">Nucleus</keyword>
<evidence type="ECO:0000313" key="6">
    <source>
        <dbReference type="RefSeq" id="XP_019087411.1"/>
    </source>
</evidence>
<gene>
    <name evidence="6" type="primary">LOC104723510</name>
</gene>
<dbReference type="PROSITE" id="PS51437">
    <property type="entry name" value="CG_1"/>
    <property type="match status" value="2"/>
</dbReference>
<proteinExistence type="predicted"/>
<feature type="domain" description="CG-1" evidence="4">
    <location>
        <begin position="25"/>
        <end position="151"/>
    </location>
</feature>
<evidence type="ECO:0000256" key="2">
    <source>
        <dbReference type="ARBA" id="ARBA00023163"/>
    </source>
</evidence>
<dbReference type="PANTHER" id="PTHR23335">
    <property type="entry name" value="CALMODULIN-BINDING TRANSCRIPTION ACTIVATOR CAMTA"/>
    <property type="match status" value="1"/>
</dbReference>
<reference evidence="6" key="2">
    <citation type="submission" date="2025-08" db="UniProtKB">
        <authorList>
            <consortium name="RefSeq"/>
        </authorList>
    </citation>
    <scope>IDENTIFICATION</scope>
    <source>
        <tissue evidence="6">Leaf</tissue>
    </source>
</reference>
<dbReference type="PANTHER" id="PTHR23335:SF3">
    <property type="entry name" value="CALMODULIN-BINDING TRANSCRIPTION ACTIVATOR 5"/>
    <property type="match status" value="1"/>
</dbReference>
<dbReference type="Proteomes" id="UP000694864">
    <property type="component" value="Chromosome 11"/>
</dbReference>
<protein>
    <submittedName>
        <fullName evidence="6">Calmodulin-binding transcription activator 5-like</fullName>
    </submittedName>
</protein>
<evidence type="ECO:0000256" key="1">
    <source>
        <dbReference type="ARBA" id="ARBA00004123"/>
    </source>
</evidence>
<dbReference type="Pfam" id="PF03859">
    <property type="entry name" value="CG-1"/>
    <property type="match status" value="2"/>
</dbReference>
<keyword evidence="5" id="KW-1185">Reference proteome</keyword>
<reference evidence="5" key="1">
    <citation type="journal article" date="2014" name="Nat. Commun.">
        <title>The emerging biofuel crop Camelina sativa retains a highly undifferentiated hexaploid genome structure.</title>
        <authorList>
            <person name="Kagale S."/>
            <person name="Koh C."/>
            <person name="Nixon J."/>
            <person name="Bollina V."/>
            <person name="Clarke W.E."/>
            <person name="Tuteja R."/>
            <person name="Spillane C."/>
            <person name="Robinson S.J."/>
            <person name="Links M.G."/>
            <person name="Clarke C."/>
            <person name="Higgins E.E."/>
            <person name="Huebert T."/>
            <person name="Sharpe A.G."/>
            <person name="Parkin I.A."/>
        </authorList>
    </citation>
    <scope>NUCLEOTIDE SEQUENCE [LARGE SCALE GENOMIC DNA]</scope>
    <source>
        <strain evidence="5">cv. DH55</strain>
    </source>
</reference>
<comment type="subcellular location">
    <subcellularLocation>
        <location evidence="1">Nucleus</location>
    </subcellularLocation>
</comment>
<sequence>MAGVGSGKLIGSEIHGFHTLQDLDIQTMLDEAYTRWLRPNEIHALLCNHKFFTINVKPVNLPKSGTIVLFDRKMLRNFRKDGHNWKKKKDGKTIKEAHEHLKVGNEERIHVYYAHGNDNPTFVRRCYWLLDKSQEHIVLVHYRETHEAQAAPATPGNSYSSSISELSPKLVAEDINSGVRNTCNTDLDIQTMLDEAYTRWLRPNEIHALLCNHKFFTINVKPVNLPKSGTIVLFDRKMLRNFRKDGHNWKKKKDGKTIKEAHEHLKVGNEERIHVYYAHGNDNPTFVRRCYWLLDKSQEHIVLVHYRETHEAQAAPATPGNSYSSSISELSPKLVAEDINSGVRNTCNTGFEVRSNSLGSRNHEIRLHEINTLDWDELLVPADISNQSHPTEEDMLYFTEQLQTAPRGSTKQGYHLAGYNGSVDIPSYPGLDDPVYQNNNSCGAGEFSNQHVHCGVESNLQSRDSRISSCRLQRISRYTIIPRSRRSCLPK</sequence>
<keyword evidence="2" id="KW-0804">Transcription</keyword>